<evidence type="ECO:0000259" key="3">
    <source>
        <dbReference type="Pfam" id="PF05670"/>
    </source>
</evidence>
<dbReference type="AlphaFoldDB" id="A0A0M0BLJ1"/>
<dbReference type="PANTHER" id="PTHR15239">
    <property type="entry name" value="NUCLEAR EXPORT MEDIATOR FACTOR NEMF"/>
    <property type="match status" value="1"/>
</dbReference>
<dbReference type="NCBIfam" id="NF041120">
    <property type="entry name" value="RqcH_arch"/>
    <property type="match status" value="1"/>
</dbReference>
<accession>A0A0M0BLJ1</accession>
<dbReference type="PATRIC" id="fig|1685124.3.peg.1220"/>
<evidence type="ECO:0000313" key="5">
    <source>
        <dbReference type="Proteomes" id="UP000037237"/>
    </source>
</evidence>
<dbReference type="Pfam" id="PF05833">
    <property type="entry name" value="NFACT_N"/>
    <property type="match status" value="1"/>
</dbReference>
<dbReference type="GO" id="GO:0072344">
    <property type="term" value="P:rescue of stalled ribosome"/>
    <property type="evidence" value="ECO:0007669"/>
    <property type="project" value="TreeGrafter"/>
</dbReference>
<dbReference type="GO" id="GO:0000049">
    <property type="term" value="F:tRNA binding"/>
    <property type="evidence" value="ECO:0007669"/>
    <property type="project" value="TreeGrafter"/>
</dbReference>
<evidence type="ECO:0000313" key="4">
    <source>
        <dbReference type="EMBL" id="KON29423.1"/>
    </source>
</evidence>
<dbReference type="GO" id="GO:0005737">
    <property type="term" value="C:cytoplasm"/>
    <property type="evidence" value="ECO:0007669"/>
    <property type="project" value="UniProtKB-ARBA"/>
</dbReference>
<feature type="domain" description="NFACT RNA-binding" evidence="3">
    <location>
        <begin position="463"/>
        <end position="573"/>
    </location>
</feature>
<organism evidence="4 5">
    <name type="scientific">miscellaneous Crenarchaeota group-1 archaeon SG8-32-1</name>
    <dbReference type="NCBI Taxonomy" id="1685124"/>
    <lineage>
        <taxon>Archaea</taxon>
        <taxon>Candidatus Bathyarchaeota</taxon>
        <taxon>MCG-1</taxon>
    </lineage>
</organism>
<dbReference type="Gene3D" id="2.30.310.10">
    <property type="entry name" value="ibrinogen binding protein from staphylococcus aureus domain"/>
    <property type="match status" value="1"/>
</dbReference>
<dbReference type="PANTHER" id="PTHR15239:SF6">
    <property type="entry name" value="RIBOSOME QUALITY CONTROL COMPLEX SUBUNIT NEMF"/>
    <property type="match status" value="1"/>
</dbReference>
<proteinExistence type="predicted"/>
<dbReference type="InterPro" id="IPR051608">
    <property type="entry name" value="RQC_Subunit_NEMF"/>
</dbReference>
<evidence type="ECO:0000256" key="2">
    <source>
        <dbReference type="SAM" id="Coils"/>
    </source>
</evidence>
<dbReference type="FunFam" id="2.30.310.10:FF:000003">
    <property type="entry name" value="Zinc knuckle domain containing protein"/>
    <property type="match status" value="1"/>
</dbReference>
<gene>
    <name evidence="4" type="ORF">AC477_05925</name>
</gene>
<dbReference type="EMBL" id="LFWU01000157">
    <property type="protein sequence ID" value="KON29423.1"/>
    <property type="molecule type" value="Genomic_DNA"/>
</dbReference>
<sequence>MKETMTSFDVAAATNEVNESAEGSHIAKIYQIGTRTLLLKLRKPSQPKLQMLIEAGKRLHLTAYSHETPKRPSAFCMALRKHLDNGIIKGIRQHEFERIVTIEINTRQGEYKLVSELFGGGNVILVDPEGKILQAMTYKRMRDRNILRNETFQYPPSRGRNPLKLNKQDFIEIKEMGETEIVRSLTKFLSISGTYAEEILLRANVNKRTSCATLTEHELDSIFIQLQSLLSSITLGKMEPRIISDENDQWIDVSPVPLKKYDGSVQKGYESFNTALDEYYAKITSAEMVEESSGEVEGEVARQKRILEKQQKALENLKEPIIKNKIIGDLIYLHFGDLQSLIQKILEQKKTGKTWKEIATTLEAGKKENIHPDIYFHLLEPANQILHVSMENQIFSLNLRDSIQTNADKYYMASKKAEKKLRGAEQKLAETIDEIKKVEKKVRITKETQQPLAKRPKREWFEKYRWFHSSDGFLVIGGRDATTNEILIKKRMEPTDMVFHAEIVGAPFVLIKTEGKKVPEQTINEAAQLAASYSRAWKENISSVNVYWIHPEQVNKTPPSGQSLQKGSFMIHGTKNFVRGVPLHETNKAPVIQESS</sequence>
<dbReference type="Pfam" id="PF05670">
    <property type="entry name" value="NFACT-R_1"/>
    <property type="match status" value="1"/>
</dbReference>
<dbReference type="GO" id="GO:0043023">
    <property type="term" value="F:ribosomal large subunit binding"/>
    <property type="evidence" value="ECO:0007669"/>
    <property type="project" value="TreeGrafter"/>
</dbReference>
<feature type="coiled-coil region" evidence="2">
    <location>
        <begin position="407"/>
        <end position="448"/>
    </location>
</feature>
<dbReference type="Proteomes" id="UP000037237">
    <property type="component" value="Unassembled WGS sequence"/>
</dbReference>
<reference evidence="4 5" key="1">
    <citation type="submission" date="2015-06" db="EMBL/GenBank/DDBJ databases">
        <title>New insights into the roles of widespread benthic archaea in carbon and nitrogen cycling.</title>
        <authorList>
            <person name="Lazar C.S."/>
            <person name="Baker B.J."/>
            <person name="Seitz K.W."/>
            <person name="Hyde A.S."/>
            <person name="Dick G.J."/>
            <person name="Hinrichs K.-U."/>
            <person name="Teske A.P."/>
        </authorList>
    </citation>
    <scope>NUCLEOTIDE SEQUENCE [LARGE SCALE GENOMIC DNA]</scope>
    <source>
        <strain evidence="4">SG8-32-1</strain>
    </source>
</reference>
<name>A0A0M0BLJ1_9ARCH</name>
<evidence type="ECO:0000256" key="1">
    <source>
        <dbReference type="ARBA" id="ARBA00023054"/>
    </source>
</evidence>
<comment type="caution">
    <text evidence="4">The sequence shown here is derived from an EMBL/GenBank/DDBJ whole genome shotgun (WGS) entry which is preliminary data.</text>
</comment>
<protein>
    <recommendedName>
        <fullName evidence="3">NFACT RNA-binding domain-containing protein</fullName>
    </recommendedName>
</protein>
<dbReference type="InterPro" id="IPR008532">
    <property type="entry name" value="NFACT_RNA-bd"/>
</dbReference>
<keyword evidence="1 2" id="KW-0175">Coiled coil</keyword>
<dbReference type="GO" id="GO:1990112">
    <property type="term" value="C:RQC complex"/>
    <property type="evidence" value="ECO:0007669"/>
    <property type="project" value="TreeGrafter"/>
</dbReference>